<evidence type="ECO:0000256" key="1">
    <source>
        <dbReference type="ARBA" id="ARBA00009108"/>
    </source>
</evidence>
<dbReference type="EMBL" id="JACHMH010000001">
    <property type="protein sequence ID" value="MBB4674992.1"/>
    <property type="molecule type" value="Genomic_DNA"/>
</dbReference>
<dbReference type="PANTHER" id="PTHR37313">
    <property type="entry name" value="UPF0749 PROTEIN RV1825"/>
    <property type="match status" value="1"/>
</dbReference>
<feature type="coiled-coil region" evidence="2">
    <location>
        <begin position="46"/>
        <end position="73"/>
    </location>
</feature>
<keyword evidence="4" id="KW-1185">Reference proteome</keyword>
<organism evidence="3 4">
    <name type="scientific">Crossiella cryophila</name>
    <dbReference type="NCBI Taxonomy" id="43355"/>
    <lineage>
        <taxon>Bacteria</taxon>
        <taxon>Bacillati</taxon>
        <taxon>Actinomycetota</taxon>
        <taxon>Actinomycetes</taxon>
        <taxon>Pseudonocardiales</taxon>
        <taxon>Pseudonocardiaceae</taxon>
        <taxon>Crossiella</taxon>
    </lineage>
</organism>
<dbReference type="Gene3D" id="3.30.70.1880">
    <property type="entry name" value="Protein of unknown function DUF881"/>
    <property type="match status" value="1"/>
</dbReference>
<sequence>MRRLDGWRVAAPVMCLVAGLIFAVSHNVADGHDLRGGRNTELHGLVRDAEGRVHEAEAALGRLRTDLEALERGAASSDERVGKARGTAANLANPAGLNPLRGTGLVVTISDAPRGPDGRYPADVPVDALVVHQKDLQSLLNALWAGGAEALAVADQRLVSTSAVRCIGNTLLLHGRTYSPPYVISAIGDPDKLNSALDAAEGVRIFRQYAQSYGLGYRVQRPDVVRVPGYGGALRLDKAQEVPR</sequence>
<evidence type="ECO:0000313" key="3">
    <source>
        <dbReference type="EMBL" id="MBB4674992.1"/>
    </source>
</evidence>
<evidence type="ECO:0000313" key="4">
    <source>
        <dbReference type="Proteomes" id="UP000533598"/>
    </source>
</evidence>
<dbReference type="GO" id="GO:0005886">
    <property type="term" value="C:plasma membrane"/>
    <property type="evidence" value="ECO:0007669"/>
    <property type="project" value="TreeGrafter"/>
</dbReference>
<dbReference type="InterPro" id="IPR010273">
    <property type="entry name" value="DUF881"/>
</dbReference>
<dbReference type="Proteomes" id="UP000533598">
    <property type="component" value="Unassembled WGS sequence"/>
</dbReference>
<accession>A0A7W7FRA6</accession>
<gene>
    <name evidence="3" type="ORF">HNR67_001110</name>
</gene>
<keyword evidence="2" id="KW-0175">Coiled coil</keyword>
<proteinExistence type="inferred from homology"/>
<comment type="similarity">
    <text evidence="1">Belongs to the UPF0749 family.</text>
</comment>
<protein>
    <submittedName>
        <fullName evidence="3">Uncharacterized protein YlxW (UPF0749 family)</fullName>
    </submittedName>
</protein>
<dbReference type="Pfam" id="PF05949">
    <property type="entry name" value="DUF881"/>
    <property type="match status" value="1"/>
</dbReference>
<comment type="caution">
    <text evidence="3">The sequence shown here is derived from an EMBL/GenBank/DDBJ whole genome shotgun (WGS) entry which is preliminary data.</text>
</comment>
<reference evidence="3 4" key="1">
    <citation type="submission" date="2020-08" db="EMBL/GenBank/DDBJ databases">
        <title>Sequencing the genomes of 1000 actinobacteria strains.</title>
        <authorList>
            <person name="Klenk H.-P."/>
        </authorList>
    </citation>
    <scope>NUCLEOTIDE SEQUENCE [LARGE SCALE GENOMIC DNA]</scope>
    <source>
        <strain evidence="3 4">DSM 44230</strain>
    </source>
</reference>
<dbReference type="RefSeq" id="WP_221489782.1">
    <property type="nucleotide sequence ID" value="NZ_BAAAUI010000033.1"/>
</dbReference>
<evidence type="ECO:0000256" key="2">
    <source>
        <dbReference type="SAM" id="Coils"/>
    </source>
</evidence>
<name>A0A7W7FRA6_9PSEU</name>
<dbReference type="AlphaFoldDB" id="A0A7W7FRA6"/>
<dbReference type="PANTHER" id="PTHR37313:SF4">
    <property type="entry name" value="CONSERVED MEMBRANE PROTEIN-RELATED"/>
    <property type="match status" value="1"/>
</dbReference>